<dbReference type="Proteomes" id="UP000316181">
    <property type="component" value="Unassembled WGS sequence"/>
</dbReference>
<dbReference type="Pfam" id="PF14013">
    <property type="entry name" value="MT0933_antitox"/>
    <property type="match status" value="1"/>
</dbReference>
<protein>
    <recommendedName>
        <fullName evidence="3">Antitoxin protein of toxin-antitoxin system</fullName>
    </recommendedName>
</protein>
<comment type="caution">
    <text evidence="1">The sequence shown here is derived from an EMBL/GenBank/DDBJ whole genome shotgun (WGS) entry which is preliminary data.</text>
</comment>
<proteinExistence type="predicted"/>
<accession>A0A542SMN9</accession>
<gene>
    <name evidence="1" type="ORF">FB389_0535</name>
</gene>
<evidence type="ECO:0000313" key="1">
    <source>
        <dbReference type="EMBL" id="TQK75893.1"/>
    </source>
</evidence>
<evidence type="ECO:0008006" key="3">
    <source>
        <dbReference type="Google" id="ProtNLM"/>
    </source>
</evidence>
<name>A0A542SMN9_9MICO</name>
<dbReference type="InterPro" id="IPR028037">
    <property type="entry name" value="Antitoxin_Rv0909/MT0933"/>
</dbReference>
<reference evidence="1 2" key="1">
    <citation type="submission" date="2019-06" db="EMBL/GenBank/DDBJ databases">
        <title>Sequencing the genomes of 1000 actinobacteria strains.</title>
        <authorList>
            <person name="Klenk H.-P."/>
        </authorList>
    </citation>
    <scope>NUCLEOTIDE SEQUENCE [LARGE SCALE GENOMIC DNA]</scope>
    <source>
        <strain evidence="1 2">DSM 10596</strain>
    </source>
</reference>
<evidence type="ECO:0000313" key="2">
    <source>
        <dbReference type="Proteomes" id="UP000316181"/>
    </source>
</evidence>
<dbReference type="RefSeq" id="WP_170207792.1">
    <property type="nucleotide sequence ID" value="NZ_BAAATB010000008.1"/>
</dbReference>
<organism evidence="1 2">
    <name type="scientific">Rarobacter incanus</name>
    <dbReference type="NCBI Taxonomy" id="153494"/>
    <lineage>
        <taxon>Bacteria</taxon>
        <taxon>Bacillati</taxon>
        <taxon>Actinomycetota</taxon>
        <taxon>Actinomycetes</taxon>
        <taxon>Micrococcales</taxon>
        <taxon>Rarobacteraceae</taxon>
        <taxon>Rarobacter</taxon>
    </lineage>
</organism>
<dbReference type="AlphaFoldDB" id="A0A542SMN9"/>
<sequence length="58" mass="6256">MVDFGELKNKAEGLLAQAKEQATDERIEQAADALKKVAPDNIDATIDSIADKAKDLNN</sequence>
<keyword evidence="2" id="KW-1185">Reference proteome</keyword>
<dbReference type="EMBL" id="VFNV01000001">
    <property type="protein sequence ID" value="TQK75893.1"/>
    <property type="molecule type" value="Genomic_DNA"/>
</dbReference>